<dbReference type="Proteomes" id="UP001154240">
    <property type="component" value="Unassembled WGS sequence"/>
</dbReference>
<name>A0A9X4MF80_9BACT</name>
<keyword evidence="2" id="KW-0479">Metal-binding</keyword>
<keyword evidence="7" id="KW-1185">Reference proteome</keyword>
<keyword evidence="4" id="KW-0411">Iron-sulfur</keyword>
<sequence length="336" mass="36043">MSLADRLAGRFHGSEPPALELISRRCLRTRFQGSACARCVSECSVGAIRLEPGTVMLDPKRCVGCLACTAVCPAEALTGCGSRLAAFPGKVDAGKAVFLSCEKGVRTGEEIILPCLGALSEEHLVAFAARSGEDVCLNLGRCTDCRASFVPAVLARRLQALASKLGREGFISRIRLLTREEEIGQAASASRRSFFRAFWDLSLHAATETITTLQAEPDPKEKHAHKHQPARLVLLRQALVDSGDEAVRLAMLPLFFTLTVNTECNFCGGCAGMCPTGALKNIREEEGKQLQFTWARCSGCGLCLEFCPPKALSLSGGRSPDALGPECDVLLRMDGV</sequence>
<feature type="domain" description="4Fe-4S ferredoxin-type" evidence="5">
    <location>
        <begin position="256"/>
        <end position="285"/>
    </location>
</feature>
<evidence type="ECO:0000313" key="7">
    <source>
        <dbReference type="Proteomes" id="UP001154240"/>
    </source>
</evidence>
<dbReference type="EMBL" id="JAPHEH010000001">
    <property type="protein sequence ID" value="MDG4475203.1"/>
    <property type="molecule type" value="Genomic_DNA"/>
</dbReference>
<reference evidence="6" key="2">
    <citation type="submission" date="2022-10" db="EMBL/GenBank/DDBJ databases">
        <authorList>
            <person name="Aronson H.S."/>
        </authorList>
    </citation>
    <scope>NUCLEOTIDE SEQUENCE</scope>
    <source>
        <strain evidence="6">RS19-109</strain>
    </source>
</reference>
<gene>
    <name evidence="6" type="ORF">OLX77_03395</name>
</gene>
<dbReference type="Pfam" id="PF13237">
    <property type="entry name" value="Fer4_10"/>
    <property type="match status" value="1"/>
</dbReference>
<evidence type="ECO:0000256" key="4">
    <source>
        <dbReference type="ARBA" id="ARBA00023014"/>
    </source>
</evidence>
<dbReference type="PANTHER" id="PTHR43687:SF1">
    <property type="entry name" value="FERREDOXIN III"/>
    <property type="match status" value="1"/>
</dbReference>
<dbReference type="PANTHER" id="PTHR43687">
    <property type="entry name" value="ADENYLYLSULFATE REDUCTASE, BETA SUBUNIT"/>
    <property type="match status" value="1"/>
</dbReference>
<comment type="caution">
    <text evidence="6">The sequence shown here is derived from an EMBL/GenBank/DDBJ whole genome shotgun (WGS) entry which is preliminary data.</text>
</comment>
<keyword evidence="3" id="KW-0408">Iron</keyword>
<evidence type="ECO:0000256" key="1">
    <source>
        <dbReference type="ARBA" id="ARBA00022485"/>
    </source>
</evidence>
<protein>
    <submittedName>
        <fullName evidence="6">4Fe-4S binding protein</fullName>
    </submittedName>
</protein>
<evidence type="ECO:0000313" key="6">
    <source>
        <dbReference type="EMBL" id="MDG4475203.1"/>
    </source>
</evidence>
<keyword evidence="1" id="KW-0004">4Fe-4S</keyword>
<dbReference type="GO" id="GO:0046872">
    <property type="term" value="F:metal ion binding"/>
    <property type="evidence" value="ECO:0007669"/>
    <property type="project" value="UniProtKB-KW"/>
</dbReference>
<dbReference type="InterPro" id="IPR050572">
    <property type="entry name" value="Fe-S_Ferredoxin"/>
</dbReference>
<evidence type="ECO:0000259" key="5">
    <source>
        <dbReference type="PROSITE" id="PS51379"/>
    </source>
</evidence>
<dbReference type="Pfam" id="PF12838">
    <property type="entry name" value="Fer4_7"/>
    <property type="match status" value="1"/>
</dbReference>
<proteinExistence type="predicted"/>
<dbReference type="RefSeq" id="WP_307632178.1">
    <property type="nucleotide sequence ID" value="NZ_JAPHEH010000001.1"/>
</dbReference>
<evidence type="ECO:0000256" key="3">
    <source>
        <dbReference type="ARBA" id="ARBA00023004"/>
    </source>
</evidence>
<dbReference type="AlphaFoldDB" id="A0A9X4MF80"/>
<accession>A0A9X4MF80</accession>
<feature type="domain" description="4Fe-4S ferredoxin-type" evidence="5">
    <location>
        <begin position="53"/>
        <end position="82"/>
    </location>
</feature>
<dbReference type="InterPro" id="IPR017896">
    <property type="entry name" value="4Fe4S_Fe-S-bd"/>
</dbReference>
<dbReference type="PROSITE" id="PS00198">
    <property type="entry name" value="4FE4S_FER_1"/>
    <property type="match status" value="3"/>
</dbReference>
<dbReference type="PROSITE" id="PS51379">
    <property type="entry name" value="4FE4S_FER_2"/>
    <property type="match status" value="3"/>
</dbReference>
<dbReference type="InterPro" id="IPR017900">
    <property type="entry name" value="4Fe4S_Fe_S_CS"/>
</dbReference>
<dbReference type="GO" id="GO:0051539">
    <property type="term" value="F:4 iron, 4 sulfur cluster binding"/>
    <property type="evidence" value="ECO:0007669"/>
    <property type="project" value="UniProtKB-KW"/>
</dbReference>
<reference evidence="6" key="1">
    <citation type="journal article" date="2022" name="bioRxiv">
        <title>Thiovibrio frasassiensisgen. nov., sp. nov., an autotrophic, elemental sulfur disproportionating bacterium isolated from sulfidic karst sediment, and proposal of Thiovibrionaceae fam. nov.</title>
        <authorList>
            <person name="Aronson H."/>
            <person name="Thomas C."/>
            <person name="Bhattacharyya M."/>
            <person name="Eckstein S."/>
            <person name="Jensen S."/>
            <person name="Barco R."/>
            <person name="Macalady J."/>
            <person name="Amend J."/>
        </authorList>
    </citation>
    <scope>NUCLEOTIDE SEQUENCE</scope>
    <source>
        <strain evidence="6">RS19-109</strain>
    </source>
</reference>
<evidence type="ECO:0000256" key="2">
    <source>
        <dbReference type="ARBA" id="ARBA00022723"/>
    </source>
</evidence>
<organism evidence="6 7">
    <name type="scientific">Thiovibrio frasassiensis</name>
    <dbReference type="NCBI Taxonomy" id="2984131"/>
    <lineage>
        <taxon>Bacteria</taxon>
        <taxon>Pseudomonadati</taxon>
        <taxon>Thermodesulfobacteriota</taxon>
        <taxon>Desulfobulbia</taxon>
        <taxon>Desulfobulbales</taxon>
        <taxon>Thiovibrionaceae</taxon>
        <taxon>Thiovibrio</taxon>
    </lineage>
</organism>
<dbReference type="Gene3D" id="3.30.70.20">
    <property type="match status" value="2"/>
</dbReference>
<feature type="domain" description="4Fe-4S ferredoxin-type" evidence="5">
    <location>
        <begin position="288"/>
        <end position="317"/>
    </location>
</feature>
<dbReference type="SUPFAM" id="SSF54862">
    <property type="entry name" value="4Fe-4S ferredoxins"/>
    <property type="match status" value="1"/>
</dbReference>